<dbReference type="AlphaFoldDB" id="A0A5A7NY90"/>
<dbReference type="EMBL" id="BKCP01000114">
    <property type="protein sequence ID" value="GER25466.1"/>
    <property type="molecule type" value="Genomic_DNA"/>
</dbReference>
<keyword evidence="2" id="KW-1185">Reference proteome</keyword>
<sequence length="112" mass="12735">MEHSETCSTHYVLFDYEQVPTPPYNSANQSRTHKEQHYQALKYQIQKLPTPRWQGLTTTDTFGPDLSFKTVKHDTTTEQERVAITNIPSTATTLHLTNGSIEISQARNGLQS</sequence>
<gene>
    <name evidence="1" type="ORF">STAS_01054</name>
</gene>
<proteinExistence type="predicted"/>
<protein>
    <submittedName>
        <fullName evidence="1">BTB/POZ domain-containing protein 3</fullName>
    </submittedName>
</protein>
<accession>A0A5A7NY90</accession>
<dbReference type="Proteomes" id="UP000325081">
    <property type="component" value="Unassembled WGS sequence"/>
</dbReference>
<name>A0A5A7NY90_STRAF</name>
<organism evidence="1 2">
    <name type="scientific">Striga asiatica</name>
    <name type="common">Asiatic witchweed</name>
    <name type="synonym">Buchnera asiatica</name>
    <dbReference type="NCBI Taxonomy" id="4170"/>
    <lineage>
        <taxon>Eukaryota</taxon>
        <taxon>Viridiplantae</taxon>
        <taxon>Streptophyta</taxon>
        <taxon>Embryophyta</taxon>
        <taxon>Tracheophyta</taxon>
        <taxon>Spermatophyta</taxon>
        <taxon>Magnoliopsida</taxon>
        <taxon>eudicotyledons</taxon>
        <taxon>Gunneridae</taxon>
        <taxon>Pentapetalae</taxon>
        <taxon>asterids</taxon>
        <taxon>lamiids</taxon>
        <taxon>Lamiales</taxon>
        <taxon>Orobanchaceae</taxon>
        <taxon>Buchnereae</taxon>
        <taxon>Striga</taxon>
    </lineage>
</organism>
<reference evidence="2" key="1">
    <citation type="journal article" date="2019" name="Curr. Biol.">
        <title>Genome Sequence of Striga asiatica Provides Insight into the Evolution of Plant Parasitism.</title>
        <authorList>
            <person name="Yoshida S."/>
            <person name="Kim S."/>
            <person name="Wafula E.K."/>
            <person name="Tanskanen J."/>
            <person name="Kim Y.M."/>
            <person name="Honaas L."/>
            <person name="Yang Z."/>
            <person name="Spallek T."/>
            <person name="Conn C.E."/>
            <person name="Ichihashi Y."/>
            <person name="Cheong K."/>
            <person name="Cui S."/>
            <person name="Der J.P."/>
            <person name="Gundlach H."/>
            <person name="Jiao Y."/>
            <person name="Hori C."/>
            <person name="Ishida J.K."/>
            <person name="Kasahara H."/>
            <person name="Kiba T."/>
            <person name="Kim M.S."/>
            <person name="Koo N."/>
            <person name="Laohavisit A."/>
            <person name="Lee Y.H."/>
            <person name="Lumba S."/>
            <person name="McCourt P."/>
            <person name="Mortimer J.C."/>
            <person name="Mutuku J.M."/>
            <person name="Nomura T."/>
            <person name="Sasaki-Sekimoto Y."/>
            <person name="Seto Y."/>
            <person name="Wang Y."/>
            <person name="Wakatake T."/>
            <person name="Sakakibara H."/>
            <person name="Demura T."/>
            <person name="Yamaguchi S."/>
            <person name="Yoneyama K."/>
            <person name="Manabe R.I."/>
            <person name="Nelson D.C."/>
            <person name="Schulman A.H."/>
            <person name="Timko M.P."/>
            <person name="dePamphilis C.W."/>
            <person name="Choi D."/>
            <person name="Shirasu K."/>
        </authorList>
    </citation>
    <scope>NUCLEOTIDE SEQUENCE [LARGE SCALE GENOMIC DNA]</scope>
    <source>
        <strain evidence="2">cv. UVA1</strain>
    </source>
</reference>
<evidence type="ECO:0000313" key="2">
    <source>
        <dbReference type="Proteomes" id="UP000325081"/>
    </source>
</evidence>
<comment type="caution">
    <text evidence="1">The sequence shown here is derived from an EMBL/GenBank/DDBJ whole genome shotgun (WGS) entry which is preliminary data.</text>
</comment>
<evidence type="ECO:0000313" key="1">
    <source>
        <dbReference type="EMBL" id="GER25466.1"/>
    </source>
</evidence>